<dbReference type="InParanoid" id="T1HVR9"/>
<dbReference type="HOGENOM" id="CLU_1818189_0_0_1"/>
<evidence type="ECO:0000313" key="2">
    <source>
        <dbReference type="Proteomes" id="UP000015103"/>
    </source>
</evidence>
<name>T1HVR9_RHOPR</name>
<dbReference type="AlphaFoldDB" id="T1HVR9"/>
<dbReference type="EMBL" id="ACPB03006797">
    <property type="status" value="NOT_ANNOTATED_CDS"/>
    <property type="molecule type" value="Genomic_DNA"/>
</dbReference>
<proteinExistence type="predicted"/>
<dbReference type="GeneID" id="141453043"/>
<sequence>MFKLTVSLALVAVVLGASTNDAKQMKRGLTGGHELGSGIGTGFSGFGVKGLHGVGGDLGDLSLDAKLAHRLGRGYGLGTGYGLESGHGLGSGYGFGSGLGLESGLALGIGAGQDNTPTTFDNKQEHVAVSVPHPVRVSRAHPVPELRPFPVPVPIPVPIPVIWH</sequence>
<dbReference type="RefSeq" id="XP_073981862.1">
    <property type="nucleotide sequence ID" value="XM_074125761.1"/>
</dbReference>
<organism evidence="1 2">
    <name type="scientific">Rhodnius prolixus</name>
    <name type="common">Triatomid bug</name>
    <dbReference type="NCBI Taxonomy" id="13249"/>
    <lineage>
        <taxon>Eukaryota</taxon>
        <taxon>Metazoa</taxon>
        <taxon>Ecdysozoa</taxon>
        <taxon>Arthropoda</taxon>
        <taxon>Hexapoda</taxon>
        <taxon>Insecta</taxon>
        <taxon>Pterygota</taxon>
        <taxon>Neoptera</taxon>
        <taxon>Paraneoptera</taxon>
        <taxon>Hemiptera</taxon>
        <taxon>Heteroptera</taxon>
        <taxon>Panheteroptera</taxon>
        <taxon>Cimicomorpha</taxon>
        <taxon>Reduviidae</taxon>
        <taxon>Triatominae</taxon>
        <taxon>Rhodnius</taxon>
    </lineage>
</organism>
<reference evidence="1" key="1">
    <citation type="submission" date="2015-05" db="UniProtKB">
        <authorList>
            <consortium name="EnsemblMetazoa"/>
        </authorList>
    </citation>
    <scope>IDENTIFICATION</scope>
</reference>
<keyword evidence="2" id="KW-1185">Reference proteome</keyword>
<accession>T1HVR9</accession>
<dbReference type="VEuPathDB" id="VectorBase:RPRC008139"/>
<dbReference type="STRING" id="13249.T1HVR9"/>
<dbReference type="Proteomes" id="UP000015103">
    <property type="component" value="Unassembled WGS sequence"/>
</dbReference>
<dbReference type="EnsemblMetazoa" id="RPRC008139-RA">
    <property type="protein sequence ID" value="RPRC008139-PA"/>
    <property type="gene ID" value="RPRC008139"/>
</dbReference>
<evidence type="ECO:0000313" key="1">
    <source>
        <dbReference type="EnsemblMetazoa" id="RPRC008139-PA"/>
    </source>
</evidence>
<protein>
    <submittedName>
        <fullName evidence="1">Uncharacterized protein</fullName>
    </submittedName>
</protein>